<feature type="non-terminal residue" evidence="1">
    <location>
        <position position="900"/>
    </location>
</feature>
<evidence type="ECO:0000313" key="1">
    <source>
        <dbReference type="EMBL" id="EUC59165.1"/>
    </source>
</evidence>
<dbReference type="AlphaFoldDB" id="A0A0A1UK25"/>
<gene>
    <name evidence="1" type="ORF">RSOL_299270</name>
</gene>
<dbReference type="EMBL" id="JATN01000321">
    <property type="protein sequence ID" value="EUC59165.1"/>
    <property type="molecule type" value="Genomic_DNA"/>
</dbReference>
<name>A0A0A1UK25_9AGAM</name>
<sequence>MHNIQRQLLKNVDRRLPTIKAMTLRQWNDIYRDLSGDALARNTFALTGHYTCPEDGQRYRAKIDTSSCSITRHQELSQICDIDSVIGIIRGEFPLKPRRTLRYYMLASPTHTLTSNLHIPELTIHDENGDEEEVALHRLPNARFAEMGEKELIRIVFPNARKEFKHQSEPNCVPDRHMGLFYDKAVLPAAILTLPMEIRRTWPASYQDEKWRAGRGCLGNNNGNQAAPARNHVQHSGREVHSEYLSDWLAAIRAKVDAEEDLAWARGFFFVMELRGVKNHNVSIHPPPEGPLLDEGKSHHPLLTTSLTNLAIDGYMIDPYNPRTVAVENVLSDFNTEEFAEGCWFLDIAITASALRREDGSGICLLPSAQTHPEIISHLTGVDLQQAEKWVRSKGSCYRRDEVAHLGDIAGFAIDLPGPGINGIHFIQVYTTEKSVGYRVDGPSHAKRISPYMIVSNWKGSKADHFVPLEEAFCNSSATHSVAVRIELRISFEQYPNHQYLLPQEIVQPWFLWLSNSTFWGWKVYRLDSILSTLNRWMITRDQYTLDDLPEAGSLLVLLSWMANALVNRPDDGNHWDEVRDAGSVHMVRANKAVPYRPLTAYFLHSLSFPENAQPRVSSLRTISSATILYLFSDSATTRDELEVFALITQPVLPAPEPKPLNPWRVGDVQEAPVVTVRSHSNKQREVRIENAQEVADQFAEIIHEPERMVQYDSEDEDYEEREVSTRRSVHLTRIVHNYPIQALAKAPNQQGGITSWCALDDNARLKINFEFFSNLQNLHEAFPRHILFGSQGPKWDKTVAAFFPTPAEMAKHYQGYHTLKVRKQWGRLLATFPKDRRDEIVSVTREYVSSRWRWLPLLAKDHLWSTGVNNVPKYATQHGAPPGGPWIIFNPRRIDPRGQ</sequence>
<dbReference type="OrthoDB" id="3261690at2759"/>
<reference evidence="2" key="1">
    <citation type="journal article" date="2014" name="Genome Announc.">
        <title>Draft genome sequence of the plant-pathogenic soil fungus Rhizoctonia solani anastomosis group 3 strain Rhs1AP.</title>
        <authorList>
            <person name="Cubeta M.A."/>
            <person name="Thomas E."/>
            <person name="Dean R.A."/>
            <person name="Jabaji S."/>
            <person name="Neate S.M."/>
            <person name="Tavantzis S."/>
            <person name="Toda T."/>
            <person name="Vilgalys R."/>
            <person name="Bharathan N."/>
            <person name="Fedorova-Abrams N."/>
            <person name="Pakala S.B."/>
            <person name="Pakala S.M."/>
            <person name="Zafar N."/>
            <person name="Joardar V."/>
            <person name="Losada L."/>
            <person name="Nierman W.C."/>
        </authorList>
    </citation>
    <scope>NUCLEOTIDE SEQUENCE [LARGE SCALE GENOMIC DNA]</scope>
    <source>
        <strain evidence="2">AG-3</strain>
    </source>
</reference>
<comment type="caution">
    <text evidence="1">The sequence shown here is derived from an EMBL/GenBank/DDBJ whole genome shotgun (WGS) entry which is preliminary data.</text>
</comment>
<evidence type="ECO:0000313" key="2">
    <source>
        <dbReference type="Proteomes" id="UP000030108"/>
    </source>
</evidence>
<accession>A0A0A1UK25</accession>
<proteinExistence type="predicted"/>
<dbReference type="Proteomes" id="UP000030108">
    <property type="component" value="Unassembled WGS sequence"/>
</dbReference>
<organism evidence="1 2">
    <name type="scientific">Rhizoctonia solani AG-3 Rhs1AP</name>
    <dbReference type="NCBI Taxonomy" id="1086054"/>
    <lineage>
        <taxon>Eukaryota</taxon>
        <taxon>Fungi</taxon>
        <taxon>Dikarya</taxon>
        <taxon>Basidiomycota</taxon>
        <taxon>Agaricomycotina</taxon>
        <taxon>Agaricomycetes</taxon>
        <taxon>Cantharellales</taxon>
        <taxon>Ceratobasidiaceae</taxon>
        <taxon>Rhizoctonia</taxon>
    </lineage>
</organism>
<protein>
    <submittedName>
        <fullName evidence="1">Uncharacterized protein</fullName>
    </submittedName>
</protein>